<evidence type="ECO:0000313" key="1">
    <source>
        <dbReference type="EMBL" id="KIO76127.1"/>
    </source>
</evidence>
<name>A0A0D0GFP7_9SPHI</name>
<dbReference type="Pfam" id="PF19781">
    <property type="entry name" value="DUF6266"/>
    <property type="match status" value="1"/>
</dbReference>
<protein>
    <submittedName>
        <fullName evidence="1">Contig73, whole genome shotgun sequence</fullName>
    </submittedName>
</protein>
<dbReference type="RefSeq" id="WP_041883530.1">
    <property type="nucleotide sequence ID" value="NZ_CP157278.1"/>
</dbReference>
<accession>A0A0D0GFP7</accession>
<dbReference type="AlphaFoldDB" id="A0A0D0GFP7"/>
<comment type="caution">
    <text evidence="1">The sequence shown here is derived from an EMBL/GenBank/DDBJ whole genome shotgun (WGS) entry which is preliminary data.</text>
</comment>
<dbReference type="STRING" id="1503925.TH53_16780"/>
<proteinExistence type="predicted"/>
<reference evidence="1 2" key="1">
    <citation type="submission" date="2015-01" db="EMBL/GenBank/DDBJ databases">
        <title>Draft genome sequence of Pedobacter sp. NL19 isolated from sludge of an effluent treatment pond in an abandoned uranium mine.</title>
        <authorList>
            <person name="Santos T."/>
            <person name="Caetano T."/>
            <person name="Covas C."/>
            <person name="Cruz A."/>
            <person name="Mendo S."/>
        </authorList>
    </citation>
    <scope>NUCLEOTIDE SEQUENCE [LARGE SCALE GENOMIC DNA]</scope>
    <source>
        <strain evidence="1 2">NL19</strain>
    </source>
</reference>
<gene>
    <name evidence="1" type="ORF">TH53_16780</name>
</gene>
<evidence type="ECO:0000313" key="2">
    <source>
        <dbReference type="Proteomes" id="UP000032049"/>
    </source>
</evidence>
<dbReference type="InterPro" id="IPR046233">
    <property type="entry name" value="DUF6266"/>
</dbReference>
<organism evidence="1 2">
    <name type="scientific">Pedobacter lusitanus</name>
    <dbReference type="NCBI Taxonomy" id="1503925"/>
    <lineage>
        <taxon>Bacteria</taxon>
        <taxon>Pseudomonadati</taxon>
        <taxon>Bacteroidota</taxon>
        <taxon>Sphingobacteriia</taxon>
        <taxon>Sphingobacteriales</taxon>
        <taxon>Sphingobacteriaceae</taxon>
        <taxon>Pedobacter</taxon>
    </lineage>
</organism>
<sequence length="218" mass="24402">MAILKQGLIGTFTGKMGSLVISKWKNRYVGKSRPKASSKPATVLQLDYRSRFALIGQFLRRFQQIIPIGYQDSQVGTTPGNEAMKYNLLHAISGVYPDYKVDFASVKLSEPGYAGEIDGGTDPVLSVLPQAKIKLSWKNPARFNYPHTKDTDIAYAVFYHPEKKMSVYPTRPLRSKLELELDLPGMFLGEVHGWLFFGSADRKLVSHTQYLGKVTVIA</sequence>
<dbReference type="OrthoDB" id="665435at2"/>
<dbReference type="Proteomes" id="UP000032049">
    <property type="component" value="Unassembled WGS sequence"/>
</dbReference>
<dbReference type="EMBL" id="JXRA01000073">
    <property type="protein sequence ID" value="KIO76127.1"/>
    <property type="molecule type" value="Genomic_DNA"/>
</dbReference>
<keyword evidence="2" id="KW-1185">Reference proteome</keyword>